<dbReference type="EMBL" id="FORM01000007">
    <property type="protein sequence ID" value="SFJ40876.1"/>
    <property type="molecule type" value="Genomic_DNA"/>
</dbReference>
<dbReference type="AlphaFoldDB" id="A0A1I3R6J5"/>
<dbReference type="SUPFAM" id="SSF54427">
    <property type="entry name" value="NTF2-like"/>
    <property type="match status" value="2"/>
</dbReference>
<evidence type="ECO:0000313" key="1">
    <source>
        <dbReference type="EMBL" id="SFJ40876.1"/>
    </source>
</evidence>
<proteinExistence type="predicted"/>
<gene>
    <name evidence="1" type="ORF">SAMN05443431_10799</name>
</gene>
<dbReference type="STRING" id="1144750.SAMN05443431_10799"/>
<name>A0A1I3R6J5_9FLAO</name>
<dbReference type="InterPro" id="IPR032710">
    <property type="entry name" value="NTF2-like_dom_sf"/>
</dbReference>
<sequence>MKTTITTLALVMTLISCKSEKDLNTKTIIKDTTKMELSNKNKTVAILKSIETGDKVAIGYINPTNYKQHNLAVADGLAGFGTLLSHAPEGGFKVKTIRAFQDGDYGFAHTEYDFFGPKIGFDIFRYENGQVVEHWDNLIEKAALNPSGHSQTDGSTVVTDLEKTEANKTLVSNFINDILVNGKMDKIANYFDGDNYIQHNPNIGDGLSGLGQALEAMAKQGITMQFTKVHKVLGQGNFVLTVSEGVFAGQPTSYYDLFRVENSKIAEHWDIIETIAPETDRKNTNGKFNFPK</sequence>
<dbReference type="Proteomes" id="UP000199559">
    <property type="component" value="Unassembled WGS sequence"/>
</dbReference>
<evidence type="ECO:0000313" key="2">
    <source>
        <dbReference type="Proteomes" id="UP000199559"/>
    </source>
</evidence>
<reference evidence="2" key="1">
    <citation type="submission" date="2016-10" db="EMBL/GenBank/DDBJ databases">
        <authorList>
            <person name="Varghese N."/>
            <person name="Submissions S."/>
        </authorList>
    </citation>
    <scope>NUCLEOTIDE SEQUENCE [LARGE SCALE GENOMIC DNA]</scope>
    <source>
        <strain evidence="2">DSM 28881</strain>
    </source>
</reference>
<accession>A0A1I3R6J5</accession>
<dbReference type="PROSITE" id="PS51257">
    <property type="entry name" value="PROKAR_LIPOPROTEIN"/>
    <property type="match status" value="1"/>
</dbReference>
<organism evidence="1 2">
    <name type="scientific">Olleya namhaensis</name>
    <dbReference type="NCBI Taxonomy" id="1144750"/>
    <lineage>
        <taxon>Bacteria</taxon>
        <taxon>Pseudomonadati</taxon>
        <taxon>Bacteroidota</taxon>
        <taxon>Flavobacteriia</taxon>
        <taxon>Flavobacteriales</taxon>
        <taxon>Flavobacteriaceae</taxon>
    </lineage>
</organism>
<protein>
    <submittedName>
        <fullName evidence="1">Predicted SnoaL-like aldol condensation-catalyzing enzyme</fullName>
    </submittedName>
</protein>
<dbReference type="RefSeq" id="WP_090840857.1">
    <property type="nucleotide sequence ID" value="NZ_FORM01000007.1"/>
</dbReference>
<dbReference type="Gene3D" id="3.10.450.50">
    <property type="match status" value="2"/>
</dbReference>
<keyword evidence="2" id="KW-1185">Reference proteome</keyword>